<feature type="compositionally biased region" description="Basic and acidic residues" evidence="1">
    <location>
        <begin position="25"/>
        <end position="34"/>
    </location>
</feature>
<sequence length="73" mass="8238">MAPNGETLGGSSSNNENKAHKTRRRPMENLRRTTSDNISLELSREASGHEKLFIISFITVGSYNVALRYEDRI</sequence>
<dbReference type="AlphaFoldDB" id="A0A8X7ZJK1"/>
<gene>
    <name evidence="2" type="ORF">POTOM_026282</name>
</gene>
<protein>
    <submittedName>
        <fullName evidence="2">Uncharacterized protein</fullName>
    </submittedName>
</protein>
<name>A0A8X7ZJK1_POPTO</name>
<keyword evidence="3" id="KW-1185">Reference proteome</keyword>
<organism evidence="2 3">
    <name type="scientific">Populus tomentosa</name>
    <name type="common">Chinese white poplar</name>
    <dbReference type="NCBI Taxonomy" id="118781"/>
    <lineage>
        <taxon>Eukaryota</taxon>
        <taxon>Viridiplantae</taxon>
        <taxon>Streptophyta</taxon>
        <taxon>Embryophyta</taxon>
        <taxon>Tracheophyta</taxon>
        <taxon>Spermatophyta</taxon>
        <taxon>Magnoliopsida</taxon>
        <taxon>eudicotyledons</taxon>
        <taxon>Gunneridae</taxon>
        <taxon>Pentapetalae</taxon>
        <taxon>rosids</taxon>
        <taxon>fabids</taxon>
        <taxon>Malpighiales</taxon>
        <taxon>Salicaceae</taxon>
        <taxon>Saliceae</taxon>
        <taxon>Populus</taxon>
    </lineage>
</organism>
<evidence type="ECO:0000313" key="3">
    <source>
        <dbReference type="Proteomes" id="UP000886885"/>
    </source>
</evidence>
<evidence type="ECO:0000256" key="1">
    <source>
        <dbReference type="SAM" id="MobiDB-lite"/>
    </source>
</evidence>
<dbReference type="Proteomes" id="UP000886885">
    <property type="component" value="Chromosome 6D"/>
</dbReference>
<proteinExistence type="predicted"/>
<evidence type="ECO:0000313" key="2">
    <source>
        <dbReference type="EMBL" id="KAG6770596.1"/>
    </source>
</evidence>
<dbReference type="EMBL" id="JAAWWB010000012">
    <property type="protein sequence ID" value="KAG6770596.1"/>
    <property type="molecule type" value="Genomic_DNA"/>
</dbReference>
<feature type="region of interest" description="Disordered" evidence="1">
    <location>
        <begin position="1"/>
        <end position="39"/>
    </location>
</feature>
<accession>A0A8X7ZJK1</accession>
<comment type="caution">
    <text evidence="2">The sequence shown here is derived from an EMBL/GenBank/DDBJ whole genome shotgun (WGS) entry which is preliminary data.</text>
</comment>
<reference evidence="2" key="1">
    <citation type="journal article" date="2020" name="bioRxiv">
        <title>Hybrid origin of Populus tomentosa Carr. identified through genome sequencing and phylogenomic analysis.</title>
        <authorList>
            <person name="An X."/>
            <person name="Gao K."/>
            <person name="Chen Z."/>
            <person name="Li J."/>
            <person name="Yang X."/>
            <person name="Yang X."/>
            <person name="Zhou J."/>
            <person name="Guo T."/>
            <person name="Zhao T."/>
            <person name="Huang S."/>
            <person name="Miao D."/>
            <person name="Khan W.U."/>
            <person name="Rao P."/>
            <person name="Ye M."/>
            <person name="Lei B."/>
            <person name="Liao W."/>
            <person name="Wang J."/>
            <person name="Ji L."/>
            <person name="Li Y."/>
            <person name="Guo B."/>
            <person name="Mustafa N.S."/>
            <person name="Li S."/>
            <person name="Yun Q."/>
            <person name="Keller S.R."/>
            <person name="Mao J."/>
            <person name="Zhang R."/>
            <person name="Strauss S.H."/>
        </authorList>
    </citation>
    <scope>NUCLEOTIDE SEQUENCE</scope>
    <source>
        <strain evidence="2">GM15</strain>
        <tissue evidence="2">Leaf</tissue>
    </source>
</reference>